<sequence length="270" mass="29896">MTAADVVHHIIVPRNDLTEFQSLAGPRTVVHDAREYLPLSFVKLPWLNMWINVARPWPPVRGWICQQIIKLAVVATLDARGVLLMDSDSVLVRPTTLDAFSVDGEVCMYRKPGGVDHTLPGHRLWHDSARRLLGIQPPSDGDLTDYICWPCLWEPHIVRQMLLHIETTTGSAWSTAVASQLRLSEMMLYGIFVDEVLGGKRATSTTMKGTVHSAEQALSGAEIQQLLSSGPHDALAVMLSAKAGIPLETRRRALKEFTDHISETGRTAQP</sequence>
<gene>
    <name evidence="1" type="ordered locus">AAur_2156</name>
</gene>
<dbReference type="eggNOG" id="ENOG502Z99M">
    <property type="taxonomic scope" value="Bacteria"/>
</dbReference>
<evidence type="ECO:0000313" key="1">
    <source>
        <dbReference type="EMBL" id="ABM08543.1"/>
    </source>
</evidence>
<dbReference type="AlphaFoldDB" id="A1R6N6"/>
<protein>
    <submittedName>
        <fullName evidence="1">Uncharacterized protein</fullName>
    </submittedName>
</protein>
<reference evidence="1 2" key="1">
    <citation type="journal article" date="2006" name="PLoS Genet.">
        <title>Secrets of soil survival revealed by the genome sequence of Arthrobacter aurescens TC1.</title>
        <authorList>
            <person name="Mongodin E.F."/>
            <person name="Shapir N."/>
            <person name="Daugherty S.C."/>
            <person name="DeBoy R.T."/>
            <person name="Emerson J.B."/>
            <person name="Shvartzbeyn A."/>
            <person name="Radune D."/>
            <person name="Vamathevan J."/>
            <person name="Riggs F."/>
            <person name="Grinberg V."/>
            <person name="Khouri H."/>
            <person name="Wackett L.P."/>
            <person name="Nelson K.E."/>
            <person name="Sadowsky M.J."/>
        </authorList>
    </citation>
    <scope>NUCLEOTIDE SEQUENCE [LARGE SCALE GENOMIC DNA]</scope>
    <source>
        <strain evidence="1 2">TC1</strain>
    </source>
</reference>
<keyword evidence="2" id="KW-1185">Reference proteome</keyword>
<dbReference type="Proteomes" id="UP000000637">
    <property type="component" value="Chromosome"/>
</dbReference>
<evidence type="ECO:0000313" key="2">
    <source>
        <dbReference type="Proteomes" id="UP000000637"/>
    </source>
</evidence>
<name>A1R6N6_PAEAT</name>
<dbReference type="HOGENOM" id="CLU_084449_0_0_11"/>
<dbReference type="Pfam" id="PF20102">
    <property type="entry name" value="DUF6492"/>
    <property type="match status" value="1"/>
</dbReference>
<organism evidence="1 2">
    <name type="scientific">Paenarthrobacter aurescens (strain TC1)</name>
    <dbReference type="NCBI Taxonomy" id="290340"/>
    <lineage>
        <taxon>Bacteria</taxon>
        <taxon>Bacillati</taxon>
        <taxon>Actinomycetota</taxon>
        <taxon>Actinomycetes</taxon>
        <taxon>Micrococcales</taxon>
        <taxon>Micrococcaceae</taxon>
        <taxon>Paenarthrobacter</taxon>
    </lineage>
</organism>
<proteinExistence type="predicted"/>
<accession>A1R6N6</accession>
<dbReference type="STRING" id="290340.AAur_2156"/>
<dbReference type="InterPro" id="IPR045499">
    <property type="entry name" value="DUF6492"/>
</dbReference>
<dbReference type="OrthoDB" id="571298at2"/>
<dbReference type="EMBL" id="CP000474">
    <property type="protein sequence ID" value="ABM08543.1"/>
    <property type="molecule type" value="Genomic_DNA"/>
</dbReference>
<dbReference type="KEGG" id="aau:AAur_2156"/>